<dbReference type="Proteomes" id="UP000054342">
    <property type="component" value="Unassembled WGS sequence"/>
</dbReference>
<dbReference type="OrthoDB" id="445007at2759"/>
<dbReference type="GeneID" id="25330871"/>
<dbReference type="Gene3D" id="2.60.120.620">
    <property type="entry name" value="q2cbj1_9rhob like domain"/>
    <property type="match status" value="1"/>
</dbReference>
<evidence type="ECO:0000313" key="2">
    <source>
        <dbReference type="Proteomes" id="UP000054342"/>
    </source>
</evidence>
<proteinExistence type="predicted"/>
<dbReference type="RefSeq" id="XP_013313968.1">
    <property type="nucleotide sequence ID" value="XM_013458514.1"/>
</dbReference>
<dbReference type="EMBL" id="KN847321">
    <property type="protein sequence ID" value="KIW53384.1"/>
    <property type="molecule type" value="Genomic_DNA"/>
</dbReference>
<evidence type="ECO:0000313" key="1">
    <source>
        <dbReference type="EMBL" id="KIW53384.1"/>
    </source>
</evidence>
<dbReference type="STRING" id="348802.A0A0D2F062"/>
<dbReference type="InterPro" id="IPR008775">
    <property type="entry name" value="Phytyl_CoA_dOase-like"/>
</dbReference>
<accession>A0A0D2F062</accession>
<evidence type="ECO:0008006" key="3">
    <source>
        <dbReference type="Google" id="ProtNLM"/>
    </source>
</evidence>
<keyword evidence="2" id="KW-1185">Reference proteome</keyword>
<sequence length="349" mass="38477">MSELAGAGNQGLNIVAAYAKGRDGFKQQSARTTPQARRLAFESKKPTEHLPAARVKRLSRSAPLSLFIEALEQDGCVIIKDFTDEATLRQADEEVRPFLGDEDEGAVVGALQGKTKTVTRLIGRSPTVREKFFADPIYQNLCERFLALNTTHWYGDKPLTTTSHPLLSISITFDIPPGTSAQGLHRDDKNHHARHTRVKSYENGRDMLLGLFVPACNTSKANGATRVVPGSHLWGDDMPDFGADGSQGVVDAEMQMGEAFIMLGSLYHGGGAYDKPLGTAKEGQRESRTVHAMFSCTGVHRQEEISFLSYPIEEVKTYSKIVQERLGWKQSEPNLGWVDLKSPEFLLTT</sequence>
<dbReference type="HOGENOM" id="CLU_047725_0_1_1"/>
<dbReference type="Pfam" id="PF05721">
    <property type="entry name" value="PhyH"/>
    <property type="match status" value="1"/>
</dbReference>
<name>A0A0D2F062_9EURO</name>
<dbReference type="AlphaFoldDB" id="A0A0D2F062"/>
<gene>
    <name evidence="1" type="ORF">PV05_08963</name>
</gene>
<reference evidence="1 2" key="1">
    <citation type="submission" date="2015-01" db="EMBL/GenBank/DDBJ databases">
        <title>The Genome Sequence of Exophiala xenobiotica CBS118157.</title>
        <authorList>
            <consortium name="The Broad Institute Genomics Platform"/>
            <person name="Cuomo C."/>
            <person name="de Hoog S."/>
            <person name="Gorbushina A."/>
            <person name="Stielow B."/>
            <person name="Teixiera M."/>
            <person name="Abouelleil A."/>
            <person name="Chapman S.B."/>
            <person name="Priest M."/>
            <person name="Young S.K."/>
            <person name="Wortman J."/>
            <person name="Nusbaum C."/>
            <person name="Birren B."/>
        </authorList>
    </citation>
    <scope>NUCLEOTIDE SEQUENCE [LARGE SCALE GENOMIC DNA]</scope>
    <source>
        <strain evidence="1 2">CBS 118157</strain>
    </source>
</reference>
<organism evidence="1 2">
    <name type="scientific">Exophiala xenobiotica</name>
    <dbReference type="NCBI Taxonomy" id="348802"/>
    <lineage>
        <taxon>Eukaryota</taxon>
        <taxon>Fungi</taxon>
        <taxon>Dikarya</taxon>
        <taxon>Ascomycota</taxon>
        <taxon>Pezizomycotina</taxon>
        <taxon>Eurotiomycetes</taxon>
        <taxon>Chaetothyriomycetidae</taxon>
        <taxon>Chaetothyriales</taxon>
        <taxon>Herpotrichiellaceae</taxon>
        <taxon>Exophiala</taxon>
    </lineage>
</organism>
<dbReference type="SUPFAM" id="SSF51197">
    <property type="entry name" value="Clavaminate synthase-like"/>
    <property type="match status" value="1"/>
</dbReference>
<protein>
    <recommendedName>
        <fullName evidence="3">Phytanoyl-CoA dioxygenase</fullName>
    </recommendedName>
</protein>